<dbReference type="Pfam" id="PF13404">
    <property type="entry name" value="HTH_AsnC-type"/>
    <property type="match status" value="1"/>
</dbReference>
<dbReference type="EMBL" id="CP093379">
    <property type="protein sequence ID" value="UNM97551.1"/>
    <property type="molecule type" value="Genomic_DNA"/>
</dbReference>
<feature type="domain" description="HTH asnC-type" evidence="1">
    <location>
        <begin position="1"/>
        <end position="40"/>
    </location>
</feature>
<evidence type="ECO:0000313" key="2">
    <source>
        <dbReference type="EMBL" id="UNM97551.1"/>
    </source>
</evidence>
<dbReference type="InterPro" id="IPR036388">
    <property type="entry name" value="WH-like_DNA-bd_sf"/>
</dbReference>
<accession>A0ABY3X713</accession>
<reference evidence="2 3" key="1">
    <citation type="submission" date="2022-03" db="EMBL/GenBank/DDBJ databases">
        <title>Ignatzschineria rhizosphaerae HR5S32.</title>
        <authorList>
            <person name="Sun J.Q."/>
            <person name="Feng J.Y."/>
        </authorList>
    </citation>
    <scope>NUCLEOTIDE SEQUENCE [LARGE SCALE GENOMIC DNA]</scope>
    <source>
        <strain evidence="2 3">HR5S32</strain>
    </source>
</reference>
<organism evidence="2 3">
    <name type="scientific">Ignatzschineria rhizosphaerae</name>
    <dbReference type="NCBI Taxonomy" id="2923279"/>
    <lineage>
        <taxon>Bacteria</taxon>
        <taxon>Pseudomonadati</taxon>
        <taxon>Pseudomonadota</taxon>
        <taxon>Gammaproteobacteria</taxon>
        <taxon>Cardiobacteriales</taxon>
        <taxon>Ignatzschineriaceae</taxon>
        <taxon>Ignatzschineria</taxon>
    </lineage>
</organism>
<proteinExistence type="predicted"/>
<dbReference type="InterPro" id="IPR036390">
    <property type="entry name" value="WH_DNA-bd_sf"/>
</dbReference>
<evidence type="ECO:0000259" key="1">
    <source>
        <dbReference type="Pfam" id="PF13404"/>
    </source>
</evidence>
<dbReference type="Proteomes" id="UP000829542">
    <property type="component" value="Chromosome"/>
</dbReference>
<protein>
    <submittedName>
        <fullName evidence="2">AsnC family protein</fullName>
    </submittedName>
</protein>
<keyword evidence="3" id="KW-1185">Reference proteome</keyword>
<evidence type="ECO:0000313" key="3">
    <source>
        <dbReference type="Proteomes" id="UP000829542"/>
    </source>
</evidence>
<dbReference type="SUPFAM" id="SSF46785">
    <property type="entry name" value="Winged helix' DNA-binding domain"/>
    <property type="match status" value="1"/>
</dbReference>
<gene>
    <name evidence="2" type="ORF">MMG00_03560</name>
</gene>
<dbReference type="InterPro" id="IPR000485">
    <property type="entry name" value="AsnC-type_HTH_dom"/>
</dbReference>
<sequence>MDKTDQRILKILKENAKCSLKEIGSIVHKSGQAVGIRIKKIRRPTNH</sequence>
<name>A0ABY3X713_9GAMM</name>
<dbReference type="Gene3D" id="1.10.10.10">
    <property type="entry name" value="Winged helix-like DNA-binding domain superfamily/Winged helix DNA-binding domain"/>
    <property type="match status" value="1"/>
</dbReference>